<gene>
    <name evidence="3" type="ORF">FCM35_KLT20655</name>
</gene>
<dbReference type="PANTHER" id="PTHR12300:SF117">
    <property type="entry name" value="LP05237P-RELATED"/>
    <property type="match status" value="1"/>
</dbReference>
<feature type="region of interest" description="Disordered" evidence="2">
    <location>
        <begin position="209"/>
        <end position="291"/>
    </location>
</feature>
<comment type="subcellular location">
    <subcellularLocation>
        <location evidence="1">Membrane</location>
        <topology evidence="1">Multi-pass membrane protein</topology>
    </subcellularLocation>
</comment>
<evidence type="ECO:0000313" key="4">
    <source>
        <dbReference type="Proteomes" id="UP000623129"/>
    </source>
</evidence>
<dbReference type="AlphaFoldDB" id="A0A833VUW2"/>
<feature type="compositionally biased region" description="Polar residues" evidence="2">
    <location>
        <begin position="232"/>
        <end position="243"/>
    </location>
</feature>
<dbReference type="InterPro" id="IPR004345">
    <property type="entry name" value="TB2_DP1_HVA22"/>
</dbReference>
<dbReference type="EMBL" id="SWLB01000008">
    <property type="protein sequence ID" value="KAF3336148.1"/>
    <property type="molecule type" value="Genomic_DNA"/>
</dbReference>
<proteinExistence type="inferred from homology"/>
<dbReference type="Proteomes" id="UP000623129">
    <property type="component" value="Unassembled WGS sequence"/>
</dbReference>
<name>A0A833VUW2_9POAL</name>
<comment type="caution">
    <text evidence="3">The sequence shown here is derived from an EMBL/GenBank/DDBJ whole genome shotgun (WGS) entry which is preliminary data.</text>
</comment>
<dbReference type="OrthoDB" id="434647at2759"/>
<feature type="region of interest" description="Disordered" evidence="2">
    <location>
        <begin position="1"/>
        <end position="27"/>
    </location>
</feature>
<dbReference type="GO" id="GO:0016020">
    <property type="term" value="C:membrane"/>
    <property type="evidence" value="ECO:0007669"/>
    <property type="project" value="UniProtKB-SubCell"/>
</dbReference>
<evidence type="ECO:0000256" key="2">
    <source>
        <dbReference type="SAM" id="MobiDB-lite"/>
    </source>
</evidence>
<feature type="compositionally biased region" description="Low complexity" evidence="2">
    <location>
        <begin position="16"/>
        <end position="27"/>
    </location>
</feature>
<evidence type="ECO:0000313" key="3">
    <source>
        <dbReference type="EMBL" id="KAF3336148.1"/>
    </source>
</evidence>
<evidence type="ECO:0000256" key="1">
    <source>
        <dbReference type="RuleBase" id="RU362006"/>
    </source>
</evidence>
<comment type="similarity">
    <text evidence="1">Belongs to the DP1 family.</text>
</comment>
<dbReference type="PANTHER" id="PTHR12300">
    <property type="entry name" value="HVA22-LIKE PROTEINS"/>
    <property type="match status" value="1"/>
</dbReference>
<organism evidence="3 4">
    <name type="scientific">Carex littledalei</name>
    <dbReference type="NCBI Taxonomy" id="544730"/>
    <lineage>
        <taxon>Eukaryota</taxon>
        <taxon>Viridiplantae</taxon>
        <taxon>Streptophyta</taxon>
        <taxon>Embryophyta</taxon>
        <taxon>Tracheophyta</taxon>
        <taxon>Spermatophyta</taxon>
        <taxon>Magnoliopsida</taxon>
        <taxon>Liliopsida</taxon>
        <taxon>Poales</taxon>
        <taxon>Cyperaceae</taxon>
        <taxon>Cyperoideae</taxon>
        <taxon>Cariceae</taxon>
        <taxon>Carex</taxon>
        <taxon>Carex subgen. Euthyceras</taxon>
    </lineage>
</organism>
<reference evidence="3" key="1">
    <citation type="submission" date="2020-01" db="EMBL/GenBank/DDBJ databases">
        <title>Genome sequence of Kobresia littledalei, the first chromosome-level genome in the family Cyperaceae.</title>
        <authorList>
            <person name="Qu G."/>
        </authorList>
    </citation>
    <scope>NUCLEOTIDE SEQUENCE</scope>
    <source>
        <strain evidence="3">C.B.Clarke</strain>
        <tissue evidence="3">Leaf</tissue>
    </source>
</reference>
<keyword evidence="4" id="KW-1185">Reference proteome</keyword>
<sequence>MQALNPVKAEHEDGSEQPSSGSEQPPIVQPPVIEVSSSNDEYAWPPGLNCLLICANSITKLADMVLAFLTRPLILVLGYIYPAYDCYKAVELKAENDQLRFWCQYWILVAIMSVFERVADNFVSWLPMYSEAKLALIVYLWYPKTKGTTYVYDTFFRPYLSRHETQIDRHLLELHTRVSDVASLFFQRLASYGQSRVYEVLEYVASQSNTSSGSRNVRRRPRPQQSQPGTHMPSQQTNGTASGQPPPIASNVPPEQQTMQSEGSFTTRPQQIPQEGANQIPNSGEAAQVKGADVLNKDTLMEGAMRAAAGRLRWRLAPDPGPSSSTT</sequence>
<protein>
    <recommendedName>
        <fullName evidence="1">HVA22-like protein</fullName>
    </recommendedName>
</protein>
<accession>A0A833VUW2</accession>
<feature type="compositionally biased region" description="Polar residues" evidence="2">
    <location>
        <begin position="253"/>
        <end position="282"/>
    </location>
</feature>
<dbReference type="Pfam" id="PF03134">
    <property type="entry name" value="TB2_DP1_HVA22"/>
    <property type="match status" value="1"/>
</dbReference>